<dbReference type="Pfam" id="PF03861">
    <property type="entry name" value="ANTAR"/>
    <property type="match status" value="1"/>
</dbReference>
<dbReference type="Proteomes" id="UP000631653">
    <property type="component" value="Unassembled WGS sequence"/>
</dbReference>
<dbReference type="Gene3D" id="1.10.10.10">
    <property type="entry name" value="Winged helix-like DNA-binding domain superfamily/Winged helix DNA-binding domain"/>
    <property type="match status" value="1"/>
</dbReference>
<feature type="domain" description="Response regulatory" evidence="2">
    <location>
        <begin position="8"/>
        <end position="123"/>
    </location>
</feature>
<dbReference type="RefSeq" id="WP_173570927.1">
    <property type="nucleotide sequence ID" value="NZ_WOSY01000014.1"/>
</dbReference>
<accession>A0ABX0K1I8</accession>
<dbReference type="PIRSF" id="PIRSF036382">
    <property type="entry name" value="RR_antiterm"/>
    <property type="match status" value="1"/>
</dbReference>
<evidence type="ECO:0000259" key="2">
    <source>
        <dbReference type="PROSITE" id="PS50110"/>
    </source>
</evidence>
<evidence type="ECO:0000259" key="3">
    <source>
        <dbReference type="PROSITE" id="PS50921"/>
    </source>
</evidence>
<dbReference type="InterPro" id="IPR001789">
    <property type="entry name" value="Sig_transdc_resp-reg_receiver"/>
</dbReference>
<feature type="domain" description="ANTAR" evidence="3">
    <location>
        <begin position="129"/>
        <end position="190"/>
    </location>
</feature>
<dbReference type="InterPro" id="IPR011006">
    <property type="entry name" value="CheY-like_superfamily"/>
</dbReference>
<evidence type="ECO:0000256" key="1">
    <source>
        <dbReference type="PROSITE-ProRule" id="PRU00169"/>
    </source>
</evidence>
<evidence type="ECO:0000313" key="4">
    <source>
        <dbReference type="EMBL" id="NHN89597.1"/>
    </source>
</evidence>
<dbReference type="InterPro" id="IPR036388">
    <property type="entry name" value="WH-like_DNA-bd_sf"/>
</dbReference>
<dbReference type="PROSITE" id="PS50110">
    <property type="entry name" value="RESPONSE_REGULATORY"/>
    <property type="match status" value="1"/>
</dbReference>
<proteinExistence type="predicted"/>
<dbReference type="Gene3D" id="3.40.50.2300">
    <property type="match status" value="1"/>
</dbReference>
<dbReference type="EMBL" id="WOSY01000014">
    <property type="protein sequence ID" value="NHN89597.1"/>
    <property type="molecule type" value="Genomic_DNA"/>
</dbReference>
<comment type="caution">
    <text evidence="4">The sequence shown here is derived from an EMBL/GenBank/DDBJ whole genome shotgun (WGS) entry which is preliminary data.</text>
</comment>
<organism evidence="4 5">
    <name type="scientific">Acetobacter conturbans</name>
    <dbReference type="NCBI Taxonomy" id="1737472"/>
    <lineage>
        <taxon>Bacteria</taxon>
        <taxon>Pseudomonadati</taxon>
        <taxon>Pseudomonadota</taxon>
        <taxon>Alphaproteobacteria</taxon>
        <taxon>Acetobacterales</taxon>
        <taxon>Acetobacteraceae</taxon>
        <taxon>Acetobacter</taxon>
    </lineage>
</organism>
<gene>
    <name evidence="4" type="ORF">GOB81_13345</name>
</gene>
<keyword evidence="5" id="KW-1185">Reference proteome</keyword>
<dbReference type="InterPro" id="IPR005561">
    <property type="entry name" value="ANTAR"/>
</dbReference>
<name>A0ABX0K1I8_9PROT</name>
<dbReference type="SMART" id="SM01012">
    <property type="entry name" value="ANTAR"/>
    <property type="match status" value="1"/>
</dbReference>
<dbReference type="SUPFAM" id="SSF52172">
    <property type="entry name" value="CheY-like"/>
    <property type="match status" value="1"/>
</dbReference>
<evidence type="ECO:0000313" key="5">
    <source>
        <dbReference type="Proteomes" id="UP000631653"/>
    </source>
</evidence>
<reference evidence="4 5" key="1">
    <citation type="journal article" date="2020" name="Int. J. Syst. Evol. Microbiol.">
        <title>Novel acetic acid bacteria from cider fermentations: Acetobacter conturbans sp. nov. and Acetobacter fallax sp. nov.</title>
        <authorList>
            <person name="Sombolestani A.S."/>
            <person name="Cleenwerck I."/>
            <person name="Cnockaert M."/>
            <person name="Borremans W."/>
            <person name="Wieme A.D."/>
            <person name="De Vuyst L."/>
            <person name="Vandamme P."/>
        </authorList>
    </citation>
    <scope>NUCLEOTIDE SEQUENCE [LARGE SCALE GENOMIC DNA]</scope>
    <source>
        <strain evidence="4 5">LMG 1627</strain>
    </source>
</reference>
<dbReference type="InterPro" id="IPR008327">
    <property type="entry name" value="Sig_transdc_resp-reg_antiterm"/>
</dbReference>
<dbReference type="PROSITE" id="PS50921">
    <property type="entry name" value="ANTAR"/>
    <property type="match status" value="1"/>
</dbReference>
<feature type="modified residue" description="4-aspartylphosphate" evidence="1">
    <location>
        <position position="58"/>
    </location>
</feature>
<protein>
    <submittedName>
        <fullName evidence="4">ANTAR domain-containing protein</fullName>
    </submittedName>
</protein>
<sequence>MQRKGLIRVLLADENPHRAGALSATLRADASLIVITTGPDLPLIDAVRLHMPDIVLVDMSRADRDALDSVRALSGAGLEHPVALFVDEDDEHLMEAAFEAGICSYNVVDTPPRDVKPLLRSAISLYARFQKTQSELRAAQRTISEQQAINQAKRLFMQNEGCGEGEAYRWLRKRAMKTARRIPDIAAEYIRTHSKGTSR</sequence>
<keyword evidence="1" id="KW-0597">Phosphoprotein</keyword>